<keyword evidence="2" id="KW-1185">Reference proteome</keyword>
<dbReference type="OrthoDB" id="2887286at2"/>
<organism evidence="1 2">
    <name type="scientific">Cerasibacillus terrae</name>
    <dbReference type="NCBI Taxonomy" id="2498845"/>
    <lineage>
        <taxon>Bacteria</taxon>
        <taxon>Bacillati</taxon>
        <taxon>Bacillota</taxon>
        <taxon>Bacilli</taxon>
        <taxon>Bacillales</taxon>
        <taxon>Bacillaceae</taxon>
        <taxon>Cerasibacillus</taxon>
    </lineage>
</organism>
<name>A0A5C8P2T9_9BACI</name>
<proteinExistence type="predicted"/>
<dbReference type="AlphaFoldDB" id="A0A5C8P2T9"/>
<evidence type="ECO:0000313" key="1">
    <source>
        <dbReference type="EMBL" id="TXL67473.1"/>
    </source>
</evidence>
<sequence length="65" mass="7748">MSKLRDNKEFCPYCNTNLQGKEIPEKDQLHYGATHGSRKIAIYSREKDRTVKWQCPDCEGEWERE</sequence>
<evidence type="ECO:0000313" key="2">
    <source>
        <dbReference type="Proteomes" id="UP000321574"/>
    </source>
</evidence>
<comment type="caution">
    <text evidence="1">The sequence shown here is derived from an EMBL/GenBank/DDBJ whole genome shotgun (WGS) entry which is preliminary data.</text>
</comment>
<dbReference type="Proteomes" id="UP000321574">
    <property type="component" value="Unassembled WGS sequence"/>
</dbReference>
<dbReference type="EMBL" id="VDUW01000001">
    <property type="protein sequence ID" value="TXL67473.1"/>
    <property type="molecule type" value="Genomic_DNA"/>
</dbReference>
<reference evidence="1 2" key="1">
    <citation type="submission" date="2019-06" db="EMBL/GenBank/DDBJ databases">
        <title>Cerasibacillus sp. nov., isolated from maize field.</title>
        <authorList>
            <person name="Lin S.-Y."/>
            <person name="Tsai C.-F."/>
            <person name="Young C.-C."/>
        </authorList>
    </citation>
    <scope>NUCLEOTIDE SEQUENCE [LARGE SCALE GENOMIC DNA]</scope>
    <source>
        <strain evidence="1 2">CC-CFT480</strain>
    </source>
</reference>
<gene>
    <name evidence="1" type="ORF">FHP05_00170</name>
</gene>
<protein>
    <submittedName>
        <fullName evidence="1">Uncharacterized protein</fullName>
    </submittedName>
</protein>
<accession>A0A5C8P2T9</accession>